<organism evidence="3 4">
    <name type="scientific">Skeletonema marinoi</name>
    <dbReference type="NCBI Taxonomy" id="267567"/>
    <lineage>
        <taxon>Eukaryota</taxon>
        <taxon>Sar</taxon>
        <taxon>Stramenopiles</taxon>
        <taxon>Ochrophyta</taxon>
        <taxon>Bacillariophyta</taxon>
        <taxon>Coscinodiscophyceae</taxon>
        <taxon>Thalassiosirophycidae</taxon>
        <taxon>Thalassiosirales</taxon>
        <taxon>Skeletonemataceae</taxon>
        <taxon>Skeletonema</taxon>
        <taxon>Skeletonema marinoi-dohrnii complex</taxon>
    </lineage>
</organism>
<evidence type="ECO:0008006" key="5">
    <source>
        <dbReference type="Google" id="ProtNLM"/>
    </source>
</evidence>
<accession>A0AAD8XW54</accession>
<dbReference type="Proteomes" id="UP001224775">
    <property type="component" value="Unassembled WGS sequence"/>
</dbReference>
<sequence length="1023" mass="114782">MDGEFEKLKAKLSDKIVINISSKNEHVAEIERKIRDMKNTCRSITASLPFKVLPNAIIKGLVHHAVMMMNAIPAPKGVSSVFSPRELVLRWQLSFAVHCRAPFGSLCTVYDDPEITNTMAERSWEGINLGPSGNMQGSHKFYCLSTRTVYKRRQFDERPMPDSTINLINSIGAREKQEGRLRFHNRNNDPFSWTDEDENEVLIEDNAVEPPTAPFPAILAEEPGLTLQVEGQQPAMTPSPPMDVDSSLVLPHLEAIVTDALGGAPRLADAPVNPVTFNVNVVPAEDNEIEPPDDASLPQYDDQFASDSSTESSAFAPEPEEPGDHNLNEEDFVIEEDAEEDAAAEVEAIEVDVPVVINEEDANPDVRRGTRNRVPNPRYMNVMVPDNPSNEKVQVMNPRMFSNAAVHQVISTQPSVTPQSKLVAGNDLEPMDICDEDLPIMGMLFAQFSLRRGIKEFGERAEQGAIKEMKQMHDMDAFIPRHFESLTKEERMRALSTLIFLKEKSSGDIKGRTCVNGAPQREYIRKEDAASPTAATDSLFITGAIDAHERRHVACCDLPGAFLHCVTDEHVIVVLRGELAELMVQVDPSIYRQYVSTDKRGNPVLYMQLYKSVYGLMRSSLLFYRKLRGELESYGLTVNPYDPCVANMMVPKSMAVESPERHRSEGNPPPVDETANVDSDLVQLTVLWHVDDLKISCVNEFEITKLLLYLKSIYGNNISINRGKVHDYLGMTMDFSEDGVFRVTMLPFIDTIFADFPEPITRSAPSPYTDYLFKVRDEEDAQLLSPARAVSFHRSVAQLLFLCYRARKDIQPAVSFLTSRVRKPDEDDWGKLKRVLKYLKGTRSLPLRLTVDDLTMATWNIDASHAVHWDCKGQTGAGMTLGKGAITSFSRKQKINTKSSTESEIVGVDDAMPSVLWCLYFIQAQGYNMTHALVQQDNKSAILMEVNGKMSSSKRTKHIRIKYFFVTDRVAQGDIVIEHKPTGEMWIDAHTKPKQGTPFRTDRSHVMNCPINVPDETRVPICT</sequence>
<keyword evidence="4" id="KW-1185">Reference proteome</keyword>
<feature type="region of interest" description="Disordered" evidence="2">
    <location>
        <begin position="286"/>
        <end position="326"/>
    </location>
</feature>
<dbReference type="PANTHER" id="PTHR11439">
    <property type="entry name" value="GAG-POL-RELATED RETROTRANSPOSON"/>
    <property type="match status" value="1"/>
</dbReference>
<evidence type="ECO:0000313" key="4">
    <source>
        <dbReference type="Proteomes" id="UP001224775"/>
    </source>
</evidence>
<evidence type="ECO:0000313" key="3">
    <source>
        <dbReference type="EMBL" id="KAK1734545.1"/>
    </source>
</evidence>
<keyword evidence="1" id="KW-0175">Coiled coil</keyword>
<feature type="compositionally biased region" description="Low complexity" evidence="2">
    <location>
        <begin position="308"/>
        <end position="317"/>
    </location>
</feature>
<dbReference type="EMBL" id="JATAAI010000038">
    <property type="protein sequence ID" value="KAK1734545.1"/>
    <property type="molecule type" value="Genomic_DNA"/>
</dbReference>
<name>A0AAD8XW54_9STRA</name>
<comment type="caution">
    <text evidence="3">The sequence shown here is derived from an EMBL/GenBank/DDBJ whole genome shotgun (WGS) entry which is preliminary data.</text>
</comment>
<dbReference type="CDD" id="cd09272">
    <property type="entry name" value="RNase_HI_RT_Ty1"/>
    <property type="match status" value="1"/>
</dbReference>
<feature type="coiled-coil region" evidence="1">
    <location>
        <begin position="20"/>
        <end position="47"/>
    </location>
</feature>
<protein>
    <recommendedName>
        <fullName evidence="5">Reverse transcriptase Ty1/copia-type domain-containing protein</fullName>
    </recommendedName>
</protein>
<reference evidence="3" key="1">
    <citation type="submission" date="2023-06" db="EMBL/GenBank/DDBJ databases">
        <title>Survivors Of The Sea: Transcriptome response of Skeletonema marinoi to long-term dormancy.</title>
        <authorList>
            <person name="Pinder M.I.M."/>
            <person name="Kourtchenko O."/>
            <person name="Robertson E.K."/>
            <person name="Larsson T."/>
            <person name="Maumus F."/>
            <person name="Osuna-Cruz C.M."/>
            <person name="Vancaester E."/>
            <person name="Stenow R."/>
            <person name="Vandepoele K."/>
            <person name="Ploug H."/>
            <person name="Bruchert V."/>
            <person name="Godhe A."/>
            <person name="Topel M."/>
        </authorList>
    </citation>
    <scope>NUCLEOTIDE SEQUENCE</scope>
    <source>
        <strain evidence="3">R05AC</strain>
    </source>
</reference>
<evidence type="ECO:0000256" key="1">
    <source>
        <dbReference type="SAM" id="Coils"/>
    </source>
</evidence>
<proteinExistence type="predicted"/>
<evidence type="ECO:0000256" key="2">
    <source>
        <dbReference type="SAM" id="MobiDB-lite"/>
    </source>
</evidence>
<gene>
    <name evidence="3" type="ORF">QTG54_014793</name>
</gene>
<dbReference type="AlphaFoldDB" id="A0AAD8XW54"/>